<keyword evidence="3" id="KW-0805">Transcription regulation</keyword>
<dbReference type="Gene3D" id="6.10.250.690">
    <property type="match status" value="1"/>
</dbReference>
<keyword evidence="1 6" id="KW-0597">Phosphoprotein</keyword>
<evidence type="ECO:0000256" key="2">
    <source>
        <dbReference type="ARBA" id="ARBA00023012"/>
    </source>
</evidence>
<dbReference type="InterPro" id="IPR001867">
    <property type="entry name" value="OmpR/PhoB-type_DNA-bd"/>
</dbReference>
<feature type="modified residue" description="4-aspartylphosphate" evidence="6">
    <location>
        <position position="51"/>
    </location>
</feature>
<feature type="domain" description="OmpR/PhoB-type" evidence="9">
    <location>
        <begin position="128"/>
        <end position="227"/>
    </location>
</feature>
<evidence type="ECO:0000256" key="5">
    <source>
        <dbReference type="ARBA" id="ARBA00023163"/>
    </source>
</evidence>
<dbReference type="InterPro" id="IPR001789">
    <property type="entry name" value="Sig_transdc_resp-reg_receiver"/>
</dbReference>
<dbReference type="STRING" id="1123402.SAMN02583745_00451"/>
<gene>
    <name evidence="10" type="ORF">SAMN02583745_00451</name>
</gene>
<evidence type="ECO:0000313" key="10">
    <source>
        <dbReference type="EMBL" id="SES77322.1"/>
    </source>
</evidence>
<proteinExistence type="predicted"/>
<dbReference type="GO" id="GO:0006355">
    <property type="term" value="P:regulation of DNA-templated transcription"/>
    <property type="evidence" value="ECO:0007669"/>
    <property type="project" value="InterPro"/>
</dbReference>
<name>A0A1H9Z8Y0_9GAMM</name>
<evidence type="ECO:0000256" key="1">
    <source>
        <dbReference type="ARBA" id="ARBA00022553"/>
    </source>
</evidence>
<dbReference type="GO" id="GO:0000976">
    <property type="term" value="F:transcription cis-regulatory region binding"/>
    <property type="evidence" value="ECO:0007669"/>
    <property type="project" value="TreeGrafter"/>
</dbReference>
<feature type="domain" description="Response regulatory" evidence="8">
    <location>
        <begin position="2"/>
        <end position="116"/>
    </location>
</feature>
<protein>
    <submittedName>
        <fullName evidence="10">DNA-binding response regulator, OmpR family, contains REC and winged-helix (WHTH) domain</fullName>
    </submittedName>
</protein>
<dbReference type="CDD" id="cd00383">
    <property type="entry name" value="trans_reg_C"/>
    <property type="match status" value="1"/>
</dbReference>
<dbReference type="EMBL" id="FOHV01000003">
    <property type="protein sequence ID" value="SES77322.1"/>
    <property type="molecule type" value="Genomic_DNA"/>
</dbReference>
<evidence type="ECO:0000256" key="7">
    <source>
        <dbReference type="PROSITE-ProRule" id="PRU01091"/>
    </source>
</evidence>
<evidence type="ECO:0000256" key="4">
    <source>
        <dbReference type="ARBA" id="ARBA00023125"/>
    </source>
</evidence>
<dbReference type="FunFam" id="3.40.50.2300:FF:000001">
    <property type="entry name" value="DNA-binding response regulator PhoB"/>
    <property type="match status" value="1"/>
</dbReference>
<evidence type="ECO:0000256" key="6">
    <source>
        <dbReference type="PROSITE-ProRule" id="PRU00169"/>
    </source>
</evidence>
<dbReference type="CDD" id="cd17574">
    <property type="entry name" value="REC_OmpR"/>
    <property type="match status" value="1"/>
</dbReference>
<dbReference type="GO" id="GO:0000156">
    <property type="term" value="F:phosphorelay response regulator activity"/>
    <property type="evidence" value="ECO:0007669"/>
    <property type="project" value="TreeGrafter"/>
</dbReference>
<dbReference type="PANTHER" id="PTHR48111">
    <property type="entry name" value="REGULATOR OF RPOS"/>
    <property type="match status" value="1"/>
</dbReference>
<dbReference type="Pfam" id="PF00072">
    <property type="entry name" value="Response_reg"/>
    <property type="match status" value="1"/>
</dbReference>
<reference evidence="11" key="1">
    <citation type="submission" date="2016-10" db="EMBL/GenBank/DDBJ databases">
        <authorList>
            <person name="Varghese N."/>
            <person name="Submissions S."/>
        </authorList>
    </citation>
    <scope>NUCLEOTIDE SEQUENCE [LARGE SCALE GENOMIC DNA]</scope>
    <source>
        <strain evidence="11">DSM 18579</strain>
    </source>
</reference>
<dbReference type="InterPro" id="IPR039420">
    <property type="entry name" value="WalR-like"/>
</dbReference>
<evidence type="ECO:0000313" key="11">
    <source>
        <dbReference type="Proteomes" id="UP000242642"/>
    </source>
</evidence>
<dbReference type="InterPro" id="IPR036388">
    <property type="entry name" value="WH-like_DNA-bd_sf"/>
</dbReference>
<dbReference type="GO" id="GO:0032993">
    <property type="term" value="C:protein-DNA complex"/>
    <property type="evidence" value="ECO:0007669"/>
    <property type="project" value="TreeGrafter"/>
</dbReference>
<keyword evidence="11" id="KW-1185">Reference proteome</keyword>
<dbReference type="SMART" id="SM00862">
    <property type="entry name" value="Trans_reg_C"/>
    <property type="match status" value="1"/>
</dbReference>
<dbReference type="PROSITE" id="PS51755">
    <property type="entry name" value="OMPR_PHOB"/>
    <property type="match status" value="1"/>
</dbReference>
<organism evidence="10 11">
    <name type="scientific">Thorsellia anophelis DSM 18579</name>
    <dbReference type="NCBI Taxonomy" id="1123402"/>
    <lineage>
        <taxon>Bacteria</taxon>
        <taxon>Pseudomonadati</taxon>
        <taxon>Pseudomonadota</taxon>
        <taxon>Gammaproteobacteria</taxon>
        <taxon>Enterobacterales</taxon>
        <taxon>Thorselliaceae</taxon>
        <taxon>Thorsellia</taxon>
    </lineage>
</organism>
<dbReference type="InterPro" id="IPR016032">
    <property type="entry name" value="Sig_transdc_resp-reg_C-effctor"/>
</dbReference>
<evidence type="ECO:0000259" key="9">
    <source>
        <dbReference type="PROSITE" id="PS51755"/>
    </source>
</evidence>
<keyword evidence="4 7" id="KW-0238">DNA-binding</keyword>
<dbReference type="Gene3D" id="3.40.50.2300">
    <property type="match status" value="1"/>
</dbReference>
<dbReference type="AlphaFoldDB" id="A0A1H9Z8Y0"/>
<dbReference type="SMART" id="SM00448">
    <property type="entry name" value="REC"/>
    <property type="match status" value="1"/>
</dbReference>
<accession>A0A1H9Z8Y0</accession>
<dbReference type="RefSeq" id="WP_093317470.1">
    <property type="nucleotide sequence ID" value="NZ_FOHV01000003.1"/>
</dbReference>
<dbReference type="OrthoDB" id="9802426at2"/>
<evidence type="ECO:0000256" key="3">
    <source>
        <dbReference type="ARBA" id="ARBA00023015"/>
    </source>
</evidence>
<dbReference type="PROSITE" id="PS50110">
    <property type="entry name" value="RESPONSE_REGULATORY"/>
    <property type="match status" value="1"/>
</dbReference>
<dbReference type="SUPFAM" id="SSF46894">
    <property type="entry name" value="C-terminal effector domain of the bipartite response regulators"/>
    <property type="match status" value="1"/>
</dbReference>
<keyword evidence="2" id="KW-0902">Two-component regulatory system</keyword>
<feature type="DNA-binding region" description="OmpR/PhoB-type" evidence="7">
    <location>
        <begin position="128"/>
        <end position="227"/>
    </location>
</feature>
<dbReference type="SUPFAM" id="SSF52172">
    <property type="entry name" value="CheY-like"/>
    <property type="match status" value="1"/>
</dbReference>
<sequence length="227" mass="26051">MKILIAEDDIHIRNALYEILIKEGYDIITAENGTIAIDKFNQTQPDFVLLDIMMPEKDGFSVCRYIREHNDDIPIVFLSAKGEEIDKVIGLELGADDYIEKPFGIHEIRARIRSIARRAIKQKQTQGDLPFPFGPWLIHPNAFLAKTNTKIVDLSIREIRLLTCLYQYKNTTVSRNFLINSIWGVEGLPNVRALDQIILKVRKLLETDPTCPTLIKTVHGDGYRYNQ</sequence>
<dbReference type="InterPro" id="IPR011006">
    <property type="entry name" value="CheY-like_superfamily"/>
</dbReference>
<dbReference type="Proteomes" id="UP000242642">
    <property type="component" value="Unassembled WGS sequence"/>
</dbReference>
<dbReference type="Gene3D" id="1.10.10.10">
    <property type="entry name" value="Winged helix-like DNA-binding domain superfamily/Winged helix DNA-binding domain"/>
    <property type="match status" value="1"/>
</dbReference>
<keyword evidence="5" id="KW-0804">Transcription</keyword>
<dbReference type="GO" id="GO:0005829">
    <property type="term" value="C:cytosol"/>
    <property type="evidence" value="ECO:0007669"/>
    <property type="project" value="TreeGrafter"/>
</dbReference>
<dbReference type="Pfam" id="PF00486">
    <property type="entry name" value="Trans_reg_C"/>
    <property type="match status" value="1"/>
</dbReference>
<evidence type="ECO:0000259" key="8">
    <source>
        <dbReference type="PROSITE" id="PS50110"/>
    </source>
</evidence>
<dbReference type="PANTHER" id="PTHR48111:SF11">
    <property type="entry name" value="TWO-COMPONENT RESPONSE REGULATOR"/>
    <property type="match status" value="1"/>
</dbReference>